<evidence type="ECO:0000256" key="1">
    <source>
        <dbReference type="SAM" id="MobiDB-lite"/>
    </source>
</evidence>
<proteinExistence type="predicted"/>
<evidence type="ECO:0000313" key="2">
    <source>
        <dbReference type="EMBL" id="RSL78057.1"/>
    </source>
</evidence>
<feature type="compositionally biased region" description="Polar residues" evidence="1">
    <location>
        <begin position="93"/>
        <end position="117"/>
    </location>
</feature>
<feature type="region of interest" description="Disordered" evidence="1">
    <location>
        <begin position="1"/>
        <end position="43"/>
    </location>
</feature>
<sequence>MASSPRRSRNRRAAAPTKFAEPGSDDEFFPEPSQRSSVHKNASASKIAAATVNLTHSSSSDDIPLIFGKKARAAKAAAARRVAREDEDAGYESSGSNSSIPAVSPKNTASLVEQASPSGKRGAPSEQHIDSPAKKPRIVLKRSNRSSDGASISSSPMSPTGGLASASKEVTPATSLAHSQPPLTTTPHETATLQPAALNLAEAARLQHLSDVLAHIRDDADAVQRRVQGALGAETMQAKITALEAQLATLRAQGSGGGGDFSEYQKALDASQARERQLSASFETLKVEYQTLRVYTDELRVMLSNMDDELKKSSGEPDSSYVKVTDDEIERQWLQLAHEIQNFTLQVLTRDPRGVTAPPRTNTVLVNALRQKRKQDPELVNFHFQKHIWDRINSEIFHGGSDLWGGRSGKSFNRLCIDATKGDPDEMKSLSPMKAQVAKLLRSTYDDGNKSQVAKLVNDLKAELFVFTDQEMTKDVEKAKVVERRLKKIIERAMHLNMIFMTSKAFFLPMSVQDQYDDDNVDIRFTRGNPGEETELELQVSPQIAKIGDADGYNFDSCIMVCKAIVTMCEVKPRGGKRG</sequence>
<feature type="compositionally biased region" description="Basic residues" evidence="1">
    <location>
        <begin position="1"/>
        <end position="12"/>
    </location>
</feature>
<accession>A0A428RKL2</accession>
<name>A0A428RKL2_9HYPO</name>
<gene>
    <name evidence="2" type="ORF">CEP51_008537</name>
</gene>
<comment type="caution">
    <text evidence="2">The sequence shown here is derived from an EMBL/GenBank/DDBJ whole genome shotgun (WGS) entry which is preliminary data.</text>
</comment>
<feature type="region of interest" description="Disordered" evidence="1">
    <location>
        <begin position="74"/>
        <end position="188"/>
    </location>
</feature>
<keyword evidence="3" id="KW-1185">Reference proteome</keyword>
<feature type="compositionally biased region" description="Polar residues" evidence="1">
    <location>
        <begin position="33"/>
        <end position="43"/>
    </location>
</feature>
<dbReference type="EMBL" id="NKCL01000223">
    <property type="protein sequence ID" value="RSL78057.1"/>
    <property type="molecule type" value="Genomic_DNA"/>
</dbReference>
<dbReference type="Proteomes" id="UP000287972">
    <property type="component" value="Unassembled WGS sequence"/>
</dbReference>
<feature type="compositionally biased region" description="Polar residues" evidence="1">
    <location>
        <begin position="146"/>
        <end position="158"/>
    </location>
</feature>
<feature type="compositionally biased region" description="Polar residues" evidence="1">
    <location>
        <begin position="172"/>
        <end position="188"/>
    </location>
</feature>
<evidence type="ECO:0000313" key="3">
    <source>
        <dbReference type="Proteomes" id="UP000287972"/>
    </source>
</evidence>
<feature type="compositionally biased region" description="Basic residues" evidence="1">
    <location>
        <begin position="134"/>
        <end position="144"/>
    </location>
</feature>
<organism evidence="2 3">
    <name type="scientific">Fusarium floridanum</name>
    <dbReference type="NCBI Taxonomy" id="1325733"/>
    <lineage>
        <taxon>Eukaryota</taxon>
        <taxon>Fungi</taxon>
        <taxon>Dikarya</taxon>
        <taxon>Ascomycota</taxon>
        <taxon>Pezizomycotina</taxon>
        <taxon>Sordariomycetes</taxon>
        <taxon>Hypocreomycetidae</taxon>
        <taxon>Hypocreales</taxon>
        <taxon>Nectriaceae</taxon>
        <taxon>Fusarium</taxon>
        <taxon>Fusarium solani species complex</taxon>
    </lineage>
</organism>
<reference evidence="2 3" key="1">
    <citation type="submission" date="2017-06" db="EMBL/GenBank/DDBJ databases">
        <title>Comparative genomic analysis of Ambrosia Fusariam Clade fungi.</title>
        <authorList>
            <person name="Stajich J.E."/>
            <person name="Carrillo J."/>
            <person name="Kijimoto T."/>
            <person name="Eskalen A."/>
            <person name="O'Donnell K."/>
            <person name="Kasson M."/>
        </authorList>
    </citation>
    <scope>NUCLEOTIDE SEQUENCE [LARGE SCALE GENOMIC DNA]</scope>
    <source>
        <strain evidence="2 3">NRRL62606</strain>
    </source>
</reference>
<protein>
    <submittedName>
        <fullName evidence="2">Uncharacterized protein</fullName>
    </submittedName>
</protein>
<dbReference type="AlphaFoldDB" id="A0A428RKL2"/>